<keyword evidence="2" id="KW-1185">Reference proteome</keyword>
<evidence type="ECO:0000313" key="2">
    <source>
        <dbReference type="Proteomes" id="UP000094669"/>
    </source>
</evidence>
<comment type="caution">
    <text evidence="1">The sequence shown here is derived from an EMBL/GenBank/DDBJ whole genome shotgun (WGS) entry which is preliminary data.</text>
</comment>
<accession>A0ABX4YJ92</accession>
<evidence type="ECO:0000313" key="1">
    <source>
        <dbReference type="EMBL" id="PNV75355.1"/>
    </source>
</evidence>
<dbReference type="InterPro" id="IPR027268">
    <property type="entry name" value="Peptidase_M4/M1_CTD_sf"/>
</dbReference>
<dbReference type="Proteomes" id="UP000094669">
    <property type="component" value="Unassembled WGS sequence"/>
</dbReference>
<organism evidence="1 2">
    <name type="scientific">Leptospira inadai serovar Lyme</name>
    <dbReference type="NCBI Taxonomy" id="293084"/>
    <lineage>
        <taxon>Bacteria</taxon>
        <taxon>Pseudomonadati</taxon>
        <taxon>Spirochaetota</taxon>
        <taxon>Spirochaetia</taxon>
        <taxon>Leptospirales</taxon>
        <taxon>Leptospiraceae</taxon>
        <taxon>Leptospira</taxon>
    </lineage>
</organism>
<dbReference type="Gene3D" id="1.10.390.10">
    <property type="entry name" value="Neutral Protease Domain 2"/>
    <property type="match status" value="1"/>
</dbReference>
<gene>
    <name evidence="1" type="ORF">BES34_008845</name>
</gene>
<name>A0ABX4YJ92_9LEPT</name>
<proteinExistence type="predicted"/>
<protein>
    <recommendedName>
        <fullName evidence="3">Peptidase MA family protein</fullName>
    </recommendedName>
</protein>
<dbReference type="SUPFAM" id="SSF55486">
    <property type="entry name" value="Metalloproteases ('zincins'), catalytic domain"/>
    <property type="match status" value="1"/>
</dbReference>
<reference evidence="1" key="1">
    <citation type="submission" date="2018-01" db="EMBL/GenBank/DDBJ databases">
        <title>Genomic characterization of Leptospira inadai serogroup Lyme isolated from captured rat in Brazil and comparative analysis with human reference strain.</title>
        <authorList>
            <person name="Moreno L.Z."/>
            <person name="Loureiro A.P."/>
            <person name="Miraglia F."/>
            <person name="Kremer F.S."/>
            <person name="Eslabao M.R."/>
            <person name="Dellagostin O.A."/>
            <person name="Lilenbaum W."/>
            <person name="Moreno A.M."/>
        </authorList>
    </citation>
    <scope>NUCLEOTIDE SEQUENCE [LARGE SCALE GENOMIC DNA]</scope>
    <source>
        <strain evidence="1">M34/99</strain>
    </source>
</reference>
<sequence>MSAPANGKLLSGELRRFLFASILLVFGFSSYAQSSASKVRIKSGKDYPLKLRGGDILVTIQNETSAQQWDRYAFEKTRDLLDAYESYTGIFFHHAAAPIFKSLPPKERSRVRLVLKENVFLNGTRIGGYNNVSGELGKDLGIYLESSLVPIGYPALLLHELGHYYFIEPLWLSEGIVSFLPYLLAKKGYLRLNQQELMSIYDEWELGEPPSKNDHPLGVDFQSSDPQVGAWMYSKSVRLQGILYKELGSEGYRSFLRILATTDVPDTEAVLKVLLGLKAKNWEQILRGWLLPGKYLSYPIKSFSNMRDWDAL</sequence>
<dbReference type="EMBL" id="MCRM02000007">
    <property type="protein sequence ID" value="PNV75355.1"/>
    <property type="molecule type" value="Genomic_DNA"/>
</dbReference>
<dbReference type="RefSeq" id="WP_010416370.1">
    <property type="nucleotide sequence ID" value="NZ_MCRM02000007.1"/>
</dbReference>
<evidence type="ECO:0008006" key="3">
    <source>
        <dbReference type="Google" id="ProtNLM"/>
    </source>
</evidence>